<dbReference type="GO" id="GO:0003676">
    <property type="term" value="F:nucleic acid binding"/>
    <property type="evidence" value="ECO:0007669"/>
    <property type="project" value="InterPro"/>
</dbReference>
<reference evidence="4" key="1">
    <citation type="submission" date="2014-01" db="EMBL/GenBank/DDBJ databases">
        <title>The genome of the white-rot fungus Pycnoporus cinnabarinus: a basidiomycete model with a versatile arsenal for lignocellulosic biomass breakdown.</title>
        <authorList>
            <person name="Levasseur A."/>
            <person name="Lomascolo A."/>
            <person name="Ruiz-Duenas F.J."/>
            <person name="Uzan E."/>
            <person name="Piumi F."/>
            <person name="Kues U."/>
            <person name="Ram A.F.J."/>
            <person name="Murat C."/>
            <person name="Haon M."/>
            <person name="Benoit I."/>
            <person name="Arfi Y."/>
            <person name="Chevret D."/>
            <person name="Drula E."/>
            <person name="Kwon M.J."/>
            <person name="Gouret P."/>
            <person name="Lesage-Meessen L."/>
            <person name="Lombard V."/>
            <person name="Mariette J."/>
            <person name="Noirot C."/>
            <person name="Park J."/>
            <person name="Patyshakuliyeva A."/>
            <person name="Wieneger R.A.B."/>
            <person name="Wosten H.A.B."/>
            <person name="Martin F."/>
            <person name="Coutinho P.M."/>
            <person name="de Vries R."/>
            <person name="Martinez A.T."/>
            <person name="Klopp C."/>
            <person name="Pontarotti P."/>
            <person name="Henrissat B."/>
            <person name="Record E."/>
        </authorList>
    </citation>
    <scope>NUCLEOTIDE SEQUENCE [LARGE SCALE GENOMIC DNA]</scope>
    <source>
        <strain evidence="4">BRFM137</strain>
    </source>
</reference>
<dbReference type="PANTHER" id="PTHR15503">
    <property type="entry name" value="LDOC1 RELATED"/>
    <property type="match status" value="1"/>
</dbReference>
<dbReference type="EMBL" id="CCBP010000372">
    <property type="protein sequence ID" value="CDO76420.1"/>
    <property type="molecule type" value="Genomic_DNA"/>
</dbReference>
<dbReference type="InterPro" id="IPR036875">
    <property type="entry name" value="Znf_CCHC_sf"/>
</dbReference>
<sequence>MTTPGPDDTFQGFSARRITVRTSVPETPVNPATGVVDPRFTQTVSPPHFSPDSEAPAQGGQAGTTTPVPRPPSPGNPFAPPDNPPPPPPPAPGPAADIAPMLATAIDRFASTLQQAITPPQSGASEQHNVREPDQFDGSDPNKLRLFFAQLELVFKARPRTFNSDEKKVTYAISFLKGTALQWFEPYLLEGATDNPPLFMSSYEAFQDELRANFGPYDASGAAEHELMNLRMTENQRIAKYITQFTRLATQVRWGNAPLRYRFYDGLPNRLKDRISEVGKPTTLNALRDLAQSIDNRYWERKAEQARESGTSKSGHKSSSDSKSGSSSKSGHASNTTANTPAATPSKSGSGAGTPKTPGKTPAKPYADKLGKDGKLTPEERQRRFANNLCLFCGGAGHTAGACPKKTSSASKARAAQATPAAPAPTAADAPKEPKN</sequence>
<dbReference type="Proteomes" id="UP000029665">
    <property type="component" value="Unassembled WGS sequence"/>
</dbReference>
<feature type="compositionally biased region" description="Low complexity" evidence="2">
    <location>
        <begin position="321"/>
        <end position="346"/>
    </location>
</feature>
<dbReference type="InterPro" id="IPR032567">
    <property type="entry name" value="RTL1-rel"/>
</dbReference>
<dbReference type="SUPFAM" id="SSF57756">
    <property type="entry name" value="Retrovirus zinc finger-like domains"/>
    <property type="match status" value="1"/>
</dbReference>
<evidence type="ECO:0000313" key="4">
    <source>
        <dbReference type="EMBL" id="CDO76420.1"/>
    </source>
</evidence>
<dbReference type="InterPro" id="IPR005162">
    <property type="entry name" value="Retrotrans_gag_dom"/>
</dbReference>
<evidence type="ECO:0000256" key="2">
    <source>
        <dbReference type="SAM" id="MobiDB-lite"/>
    </source>
</evidence>
<feature type="compositionally biased region" description="Low complexity" evidence="2">
    <location>
        <begin position="353"/>
        <end position="365"/>
    </location>
</feature>
<keyword evidence="1" id="KW-0507">mRNA processing</keyword>
<feature type="region of interest" description="Disordered" evidence="2">
    <location>
        <begin position="301"/>
        <end position="375"/>
    </location>
</feature>
<feature type="region of interest" description="Disordered" evidence="2">
    <location>
        <begin position="1"/>
        <end position="97"/>
    </location>
</feature>
<feature type="compositionally biased region" description="Pro residues" evidence="2">
    <location>
        <begin position="68"/>
        <end position="93"/>
    </location>
</feature>
<feature type="domain" description="Retrotransposon gag" evidence="3">
    <location>
        <begin position="171"/>
        <end position="268"/>
    </location>
</feature>
<dbReference type="GO" id="GO:0006397">
    <property type="term" value="P:mRNA processing"/>
    <property type="evidence" value="ECO:0007669"/>
    <property type="project" value="UniProtKB-KW"/>
</dbReference>
<evidence type="ECO:0000313" key="5">
    <source>
        <dbReference type="Proteomes" id="UP000029665"/>
    </source>
</evidence>
<dbReference type="AlphaFoldDB" id="A0A060SPX8"/>
<dbReference type="Pfam" id="PF03732">
    <property type="entry name" value="Retrotrans_gag"/>
    <property type="match status" value="1"/>
</dbReference>
<organism evidence="4 5">
    <name type="scientific">Pycnoporus cinnabarinus</name>
    <name type="common">Cinnabar-red polypore</name>
    <name type="synonym">Trametes cinnabarina</name>
    <dbReference type="NCBI Taxonomy" id="5643"/>
    <lineage>
        <taxon>Eukaryota</taxon>
        <taxon>Fungi</taxon>
        <taxon>Dikarya</taxon>
        <taxon>Basidiomycota</taxon>
        <taxon>Agaricomycotina</taxon>
        <taxon>Agaricomycetes</taxon>
        <taxon>Polyporales</taxon>
        <taxon>Polyporaceae</taxon>
        <taxon>Trametes</taxon>
    </lineage>
</organism>
<protein>
    <recommendedName>
        <fullName evidence="3">Retrotransposon gag domain-containing protein</fullName>
    </recommendedName>
</protein>
<feature type="compositionally biased region" description="Polar residues" evidence="2">
    <location>
        <begin position="118"/>
        <end position="127"/>
    </location>
</feature>
<feature type="region of interest" description="Disordered" evidence="2">
    <location>
        <begin position="118"/>
        <end position="141"/>
    </location>
</feature>
<dbReference type="GO" id="GO:0008270">
    <property type="term" value="F:zinc ion binding"/>
    <property type="evidence" value="ECO:0007669"/>
    <property type="project" value="InterPro"/>
</dbReference>
<feature type="region of interest" description="Disordered" evidence="2">
    <location>
        <begin position="400"/>
        <end position="436"/>
    </location>
</feature>
<gene>
    <name evidence="4" type="ORF">BN946_scf184925.g7</name>
</gene>
<proteinExistence type="predicted"/>
<accession>A0A060SPX8</accession>
<dbReference type="OrthoDB" id="2691415at2759"/>
<dbReference type="HOGENOM" id="CLU_033743_0_0_1"/>
<evidence type="ECO:0000259" key="3">
    <source>
        <dbReference type="Pfam" id="PF03732"/>
    </source>
</evidence>
<name>A0A060SPX8_PYCCI</name>
<comment type="caution">
    <text evidence="4">The sequence shown here is derived from an EMBL/GenBank/DDBJ whole genome shotgun (WGS) entry which is preliminary data.</text>
</comment>
<feature type="compositionally biased region" description="Low complexity" evidence="2">
    <location>
        <begin position="404"/>
        <end position="429"/>
    </location>
</feature>
<dbReference type="STRING" id="5643.A0A060SPX8"/>
<feature type="compositionally biased region" description="Basic and acidic residues" evidence="2">
    <location>
        <begin position="366"/>
        <end position="375"/>
    </location>
</feature>
<keyword evidence="5" id="KW-1185">Reference proteome</keyword>
<evidence type="ECO:0000256" key="1">
    <source>
        <dbReference type="ARBA" id="ARBA00022664"/>
    </source>
</evidence>
<dbReference type="PANTHER" id="PTHR15503:SF22">
    <property type="entry name" value="TRANSPOSON TY3-I GAG POLYPROTEIN"/>
    <property type="match status" value="1"/>
</dbReference>
<dbReference type="OMA" id="ARQMNIL"/>